<organism evidence="7 8">
    <name type="scientific">Aspergillus lentulus</name>
    <dbReference type="NCBI Taxonomy" id="293939"/>
    <lineage>
        <taxon>Eukaryota</taxon>
        <taxon>Fungi</taxon>
        <taxon>Dikarya</taxon>
        <taxon>Ascomycota</taxon>
        <taxon>Pezizomycotina</taxon>
        <taxon>Eurotiomycetes</taxon>
        <taxon>Eurotiomycetidae</taxon>
        <taxon>Eurotiales</taxon>
        <taxon>Aspergillaceae</taxon>
        <taxon>Aspergillus</taxon>
        <taxon>Aspergillus subgen. Fumigati</taxon>
    </lineage>
</organism>
<dbReference type="Proteomes" id="UP000465220">
    <property type="component" value="Unassembled WGS sequence"/>
</dbReference>
<accession>A0ABQ1B2Q4</accession>
<dbReference type="InterPro" id="IPR005828">
    <property type="entry name" value="MFS_sugar_transport-like"/>
</dbReference>
<dbReference type="InterPro" id="IPR050360">
    <property type="entry name" value="MFS_Sugar_Transporters"/>
</dbReference>
<proteinExistence type="predicted"/>
<evidence type="ECO:0000256" key="5">
    <source>
        <dbReference type="SAM" id="MobiDB-lite"/>
    </source>
</evidence>
<dbReference type="InterPro" id="IPR036259">
    <property type="entry name" value="MFS_trans_sf"/>
</dbReference>
<reference evidence="7 8" key="1">
    <citation type="submission" date="2020-01" db="EMBL/GenBank/DDBJ databases">
        <title>Draft genome sequence of Aspergillus lentulus IFM 60648.</title>
        <authorList>
            <person name="Takahashi H."/>
            <person name="Yaguchi T."/>
        </authorList>
    </citation>
    <scope>NUCLEOTIDE SEQUENCE [LARGE SCALE GENOMIC DNA]</scope>
    <source>
        <strain evidence="7 8">IFM 60648</strain>
    </source>
</reference>
<dbReference type="PANTHER" id="PTHR48022">
    <property type="entry name" value="PLASTIDIC GLUCOSE TRANSPORTER 4"/>
    <property type="match status" value="1"/>
</dbReference>
<evidence type="ECO:0000256" key="2">
    <source>
        <dbReference type="ARBA" id="ARBA00022692"/>
    </source>
</evidence>
<evidence type="ECO:0000256" key="4">
    <source>
        <dbReference type="ARBA" id="ARBA00023136"/>
    </source>
</evidence>
<evidence type="ECO:0000313" key="8">
    <source>
        <dbReference type="Proteomes" id="UP000465220"/>
    </source>
</evidence>
<protein>
    <submittedName>
        <fullName evidence="7">Uncharacterized protein</fullName>
    </submittedName>
</protein>
<keyword evidence="3 6" id="KW-1133">Transmembrane helix</keyword>
<dbReference type="Gene3D" id="1.20.1250.20">
    <property type="entry name" value="MFS general substrate transporter like domains"/>
    <property type="match status" value="2"/>
</dbReference>
<comment type="caution">
    <text evidence="7">The sequence shown here is derived from an EMBL/GenBank/DDBJ whole genome shotgun (WGS) entry which is preliminary data.</text>
</comment>
<keyword evidence="8" id="KW-1185">Reference proteome</keyword>
<dbReference type="Pfam" id="PF00083">
    <property type="entry name" value="Sugar_tr"/>
    <property type="match status" value="2"/>
</dbReference>
<name>A0ABQ1B2Q4_ASPLE</name>
<feature type="transmembrane region" description="Helical" evidence="6">
    <location>
        <begin position="90"/>
        <end position="111"/>
    </location>
</feature>
<keyword evidence="4 6" id="KW-0472">Membrane</keyword>
<evidence type="ECO:0000313" key="7">
    <source>
        <dbReference type="EMBL" id="GFF92634.1"/>
    </source>
</evidence>
<gene>
    <name evidence="7" type="ORF">IFM60648_09813</name>
</gene>
<evidence type="ECO:0000256" key="6">
    <source>
        <dbReference type="SAM" id="Phobius"/>
    </source>
</evidence>
<comment type="subcellular location">
    <subcellularLocation>
        <location evidence="1">Membrane</location>
        <topology evidence="1">Multi-pass membrane protein</topology>
    </subcellularLocation>
</comment>
<dbReference type="EMBL" id="BLKI01000102">
    <property type="protein sequence ID" value="GFF92634.1"/>
    <property type="molecule type" value="Genomic_DNA"/>
</dbReference>
<sequence>MFQGPRMPYGIFLGIVLQAFQQLTGANYFFYYGTVVFNGADASCWKSNGGVRMFVYHSLSFIRRDTAPNWLWNFLIGFFTPFITGDIDFAYGYVFAECLFAAVVIVYFCVLEGKGKTFEEMDMMYVMRVPAWNRSKWVPPPPEHRITTAQALDRRTAVGIDRAESSDKQDADSDGGHHQHIDDSGAGPSSA</sequence>
<evidence type="ECO:0000256" key="3">
    <source>
        <dbReference type="ARBA" id="ARBA00022989"/>
    </source>
</evidence>
<keyword evidence="2 6" id="KW-0812">Transmembrane</keyword>
<feature type="compositionally biased region" description="Basic and acidic residues" evidence="5">
    <location>
        <begin position="161"/>
        <end position="183"/>
    </location>
</feature>
<dbReference type="PANTHER" id="PTHR48022:SF91">
    <property type="entry name" value="MAJOR FACILITATOR SUPERFAMILY (MFS) PROFILE DOMAIN-CONTAINING PROTEIN-RELATED"/>
    <property type="match status" value="1"/>
</dbReference>
<feature type="region of interest" description="Disordered" evidence="5">
    <location>
        <begin position="161"/>
        <end position="191"/>
    </location>
</feature>
<evidence type="ECO:0000256" key="1">
    <source>
        <dbReference type="ARBA" id="ARBA00004141"/>
    </source>
</evidence>